<dbReference type="AlphaFoldDB" id="A0A556TJQ5"/>
<name>A0A556TJQ5_BAGYA</name>
<reference evidence="1 2" key="1">
    <citation type="journal article" date="2019" name="Genome Biol. Evol.">
        <title>Whole-Genome Sequencing of the Giant Devil Catfish, Bagarius yarrelli.</title>
        <authorList>
            <person name="Jiang W."/>
            <person name="Lv Y."/>
            <person name="Cheng L."/>
            <person name="Yang K."/>
            <person name="Chao B."/>
            <person name="Wang X."/>
            <person name="Li Y."/>
            <person name="Pan X."/>
            <person name="You X."/>
            <person name="Zhang Y."/>
            <person name="Yang J."/>
            <person name="Li J."/>
            <person name="Zhang X."/>
            <person name="Liu S."/>
            <person name="Sun C."/>
            <person name="Yang J."/>
            <person name="Shi Q."/>
        </authorList>
    </citation>
    <scope>NUCLEOTIDE SEQUENCE [LARGE SCALE GENOMIC DNA]</scope>
    <source>
        <strain evidence="1">JWS20170419001</strain>
        <tissue evidence="1">Muscle</tissue>
    </source>
</reference>
<keyword evidence="2" id="KW-1185">Reference proteome</keyword>
<gene>
    <name evidence="1" type="ORF">Baya_0956</name>
</gene>
<organism evidence="1 2">
    <name type="scientific">Bagarius yarrelli</name>
    <name type="common">Goonch</name>
    <name type="synonym">Bagrus yarrelli</name>
    <dbReference type="NCBI Taxonomy" id="175774"/>
    <lineage>
        <taxon>Eukaryota</taxon>
        <taxon>Metazoa</taxon>
        <taxon>Chordata</taxon>
        <taxon>Craniata</taxon>
        <taxon>Vertebrata</taxon>
        <taxon>Euteleostomi</taxon>
        <taxon>Actinopterygii</taxon>
        <taxon>Neopterygii</taxon>
        <taxon>Teleostei</taxon>
        <taxon>Ostariophysi</taxon>
        <taxon>Siluriformes</taxon>
        <taxon>Sisoridae</taxon>
        <taxon>Sisorinae</taxon>
        <taxon>Bagarius</taxon>
    </lineage>
</organism>
<dbReference type="EMBL" id="VCAZ01000003">
    <property type="protein sequence ID" value="TSK16085.1"/>
    <property type="molecule type" value="Genomic_DNA"/>
</dbReference>
<accession>A0A556TJQ5</accession>
<evidence type="ECO:0000313" key="2">
    <source>
        <dbReference type="Proteomes" id="UP000319801"/>
    </source>
</evidence>
<sequence length="95" mass="10655">MNSACRTARCVQDHQRTPTAAPILEDGQHLSVLIGIQSSARLFTERADIKQNHLDDDEEVSVCMWSSHGDEGKVEVVTVLDTSLEYFTIRINIKL</sequence>
<dbReference type="Proteomes" id="UP000319801">
    <property type="component" value="Unassembled WGS sequence"/>
</dbReference>
<evidence type="ECO:0000313" key="1">
    <source>
        <dbReference type="EMBL" id="TSK16085.1"/>
    </source>
</evidence>
<comment type="caution">
    <text evidence="1">The sequence shown here is derived from an EMBL/GenBank/DDBJ whole genome shotgun (WGS) entry which is preliminary data.</text>
</comment>
<proteinExistence type="predicted"/>
<protein>
    <submittedName>
        <fullName evidence="1">Uncharacterized protein</fullName>
    </submittedName>
</protein>